<reference evidence="2 3" key="1">
    <citation type="submission" date="2022-04" db="EMBL/GenBank/DDBJ databases">
        <title>The arsenic-methylating capacity of Chitinophaga filiformis YT5 during chitin decomposition.</title>
        <authorList>
            <person name="Chen G."/>
            <person name="Liang Y."/>
        </authorList>
    </citation>
    <scope>NUCLEOTIDE SEQUENCE [LARGE SCALE GENOMIC DNA]</scope>
    <source>
        <strain evidence="2 3">YT5</strain>
    </source>
</reference>
<dbReference type="Pfam" id="PF07099">
    <property type="entry name" value="DUF1361"/>
    <property type="match status" value="1"/>
</dbReference>
<protein>
    <submittedName>
        <fullName evidence="2">DUF1361 domain-containing protein</fullName>
    </submittedName>
</protein>
<feature type="transmembrane region" description="Helical" evidence="1">
    <location>
        <begin position="185"/>
        <end position="205"/>
    </location>
</feature>
<keyword evidence="3" id="KW-1185">Reference proteome</keyword>
<sequence length="215" mass="25290">MLKNVSSLERMLLVSVSFTMLLLLTRIIYTKELVYGFYIWNTFLAVLPLLFSRSLIRQNRFNLRALLLLACWLAFFPNAPYIITDLFHYSEKPPVPKWFDLLLVTSAAWNGLLLGIVSLTQIEQFLSGYLRDRWLKISVIFSFLLCGYGVYIGRYLRFNSWDAVTAPQKLLYTLSLHIFRPQEHMMMWAFTFLFGTMFGIVYFTLKQFNTKLINT</sequence>
<evidence type="ECO:0000313" key="3">
    <source>
        <dbReference type="Proteomes" id="UP000830198"/>
    </source>
</evidence>
<keyword evidence="1" id="KW-0472">Membrane</keyword>
<feature type="transmembrane region" description="Helical" evidence="1">
    <location>
        <begin position="12"/>
        <end position="29"/>
    </location>
</feature>
<accession>A0ABY4I770</accession>
<keyword evidence="1" id="KW-0812">Transmembrane</keyword>
<evidence type="ECO:0000256" key="1">
    <source>
        <dbReference type="SAM" id="Phobius"/>
    </source>
</evidence>
<feature type="transmembrane region" description="Helical" evidence="1">
    <location>
        <begin position="103"/>
        <end position="122"/>
    </location>
</feature>
<feature type="transmembrane region" description="Helical" evidence="1">
    <location>
        <begin position="35"/>
        <end position="51"/>
    </location>
</feature>
<organism evidence="2 3">
    <name type="scientific">Chitinophaga filiformis</name>
    <name type="common">Myxococcus filiformis</name>
    <name type="synonym">Flexibacter filiformis</name>
    <dbReference type="NCBI Taxonomy" id="104663"/>
    <lineage>
        <taxon>Bacteria</taxon>
        <taxon>Pseudomonadati</taxon>
        <taxon>Bacteroidota</taxon>
        <taxon>Chitinophagia</taxon>
        <taxon>Chitinophagales</taxon>
        <taxon>Chitinophagaceae</taxon>
        <taxon>Chitinophaga</taxon>
    </lineage>
</organism>
<feature type="transmembrane region" description="Helical" evidence="1">
    <location>
        <begin position="134"/>
        <end position="152"/>
    </location>
</feature>
<keyword evidence="1" id="KW-1133">Transmembrane helix</keyword>
<dbReference type="EMBL" id="CP095855">
    <property type="protein sequence ID" value="UPK71717.1"/>
    <property type="molecule type" value="Genomic_DNA"/>
</dbReference>
<name>A0ABY4I770_CHIFI</name>
<dbReference type="Proteomes" id="UP000830198">
    <property type="component" value="Chromosome"/>
</dbReference>
<proteinExistence type="predicted"/>
<gene>
    <name evidence="2" type="ORF">MYF79_10530</name>
</gene>
<feature type="transmembrane region" description="Helical" evidence="1">
    <location>
        <begin position="63"/>
        <end position="83"/>
    </location>
</feature>
<dbReference type="RefSeq" id="WP_247813834.1">
    <property type="nucleotide sequence ID" value="NZ_CP095855.1"/>
</dbReference>
<dbReference type="InterPro" id="IPR009793">
    <property type="entry name" value="DUF1361"/>
</dbReference>
<evidence type="ECO:0000313" key="2">
    <source>
        <dbReference type="EMBL" id="UPK71717.1"/>
    </source>
</evidence>